<evidence type="ECO:0000313" key="2">
    <source>
        <dbReference type="EMBL" id="PGH34207.1"/>
    </source>
</evidence>
<reference evidence="2 3" key="1">
    <citation type="submission" date="2017-10" db="EMBL/GenBank/DDBJ databases">
        <title>Comparative genomics in systemic dimorphic fungi from Ajellomycetaceae.</title>
        <authorList>
            <person name="Munoz J.F."/>
            <person name="Mcewen J.G."/>
            <person name="Clay O.K."/>
            <person name="Cuomo C.A."/>
        </authorList>
    </citation>
    <scope>NUCLEOTIDE SEQUENCE [LARGE SCALE GENOMIC DNA]</scope>
    <source>
        <strain evidence="2 3">UAMH4076</strain>
    </source>
</reference>
<protein>
    <submittedName>
        <fullName evidence="2">Uncharacterized protein</fullName>
    </submittedName>
</protein>
<feature type="compositionally biased region" description="Basic and acidic residues" evidence="1">
    <location>
        <begin position="86"/>
        <end position="100"/>
    </location>
</feature>
<sequence>MLISCILIPQQKAKKRGDNPKKKCWFQKTMMELWHPLSNKIPFINTIKEKRRERRVARGPHQPVPLPPDIEYVYARMTLCTLELYPRTDNDNDGGGERETLASGTSSVREDMFHLDGFDMLGNEGEFEVQTSANWN</sequence>
<feature type="region of interest" description="Disordered" evidence="1">
    <location>
        <begin position="86"/>
        <end position="106"/>
    </location>
</feature>
<comment type="caution">
    <text evidence="2">The sequence shown here is derived from an EMBL/GenBank/DDBJ whole genome shotgun (WGS) entry which is preliminary data.</text>
</comment>
<name>A0A2B7ZN32_9EURO</name>
<gene>
    <name evidence="2" type="ORF">GX50_02981</name>
</gene>
<organism evidence="2 3">
    <name type="scientific">[Emmonsia] crescens</name>
    <dbReference type="NCBI Taxonomy" id="73230"/>
    <lineage>
        <taxon>Eukaryota</taxon>
        <taxon>Fungi</taxon>
        <taxon>Dikarya</taxon>
        <taxon>Ascomycota</taxon>
        <taxon>Pezizomycotina</taxon>
        <taxon>Eurotiomycetes</taxon>
        <taxon>Eurotiomycetidae</taxon>
        <taxon>Onygenales</taxon>
        <taxon>Ajellomycetaceae</taxon>
        <taxon>Emergomyces</taxon>
    </lineage>
</organism>
<proteinExistence type="predicted"/>
<dbReference type="VEuPathDB" id="FungiDB:EMCG_07388"/>
<dbReference type="Proteomes" id="UP000226031">
    <property type="component" value="Unassembled WGS sequence"/>
</dbReference>
<evidence type="ECO:0000313" key="3">
    <source>
        <dbReference type="Proteomes" id="UP000226031"/>
    </source>
</evidence>
<accession>A0A2B7ZN32</accession>
<evidence type="ECO:0000256" key="1">
    <source>
        <dbReference type="SAM" id="MobiDB-lite"/>
    </source>
</evidence>
<dbReference type="AlphaFoldDB" id="A0A2B7ZN32"/>
<keyword evidence="3" id="KW-1185">Reference proteome</keyword>
<dbReference type="EMBL" id="PDND01000045">
    <property type="protein sequence ID" value="PGH34207.1"/>
    <property type="molecule type" value="Genomic_DNA"/>
</dbReference>